<evidence type="ECO:0000256" key="5">
    <source>
        <dbReference type="SAM" id="MobiDB-lite"/>
    </source>
</evidence>
<dbReference type="OrthoDB" id="21128at2759"/>
<dbReference type="Proteomes" id="UP000792457">
    <property type="component" value="Unassembled WGS sequence"/>
</dbReference>
<dbReference type="PANTHER" id="PTHR15598:SF5">
    <property type="entry name" value="ENHANCER OF MRNA-DECAPPING PROTEIN 4"/>
    <property type="match status" value="1"/>
</dbReference>
<evidence type="ECO:0000256" key="2">
    <source>
        <dbReference type="ARBA" id="ARBA00022490"/>
    </source>
</evidence>
<keyword evidence="8" id="KW-1185">Reference proteome</keyword>
<dbReference type="EMBL" id="KZ308844">
    <property type="protein sequence ID" value="KAG8234798.1"/>
    <property type="molecule type" value="Genomic_DNA"/>
</dbReference>
<sequence length="626" mass="69083">MKMVYQHLLWTTKVTWQHKERAVVEPLAVEAAAQVEKSNRSSLSQIPLEVDKEEGQGAVERPVDEEDAILPFVRQEGDGAGIGADGRRGSGLSSLILEVGSLARAVRAQNESFQRFRSEIKSEISLLRNECCWGGEGITRVASVIESSLRPQLENSVERCVSQAMERMGPLIEVTLEEHRRELCLQQEKFLREGPSVCWDAVVRSAVSSGLEPLRQQLGSEAATQAETAAREGVSLALQKNSKMLVDNIANGLLVTLRPAMLEVFRQAFAALVLPSFEKSCSHMFQQINDAFSHGTKECKTDQLDKVVVVVSQGDRERRAQKLDTSKGSLPELHSVEVESNDNNADGRAMEAHLERKWNTEKSKEAAALESVRNEARQLAEAIQKDVPEQIQKLSSSLRESLAQEVRSALEEPLTRGLKEQRELLEGNFSKSLQTIMFSPARVAPVGTEGGKRGPTPTSSPSGVSPNGAILMRSRFSELVTQGRLNEAFQMALSASDLGLVTYLCELTTPAQVFGGKCKLEQPVLLSLVQQLSANLFDRTELKMGYLIEAVLYLDVHQPELKEHLTMVLGVLQKGINSYLASRPGSCLAKEMTMLLRMASSLMEFAKCKSISYNYRTDSANVPLME</sequence>
<dbReference type="AlphaFoldDB" id="A0A8K0P7C6"/>
<name>A0A8K0P7C6_LADFU</name>
<proteinExistence type="predicted"/>
<gene>
    <name evidence="7" type="ORF">J437_LFUL006631</name>
</gene>
<organism evidence="7 8">
    <name type="scientific">Ladona fulva</name>
    <name type="common">Scarce chaser dragonfly</name>
    <name type="synonym">Libellula fulva</name>
    <dbReference type="NCBI Taxonomy" id="123851"/>
    <lineage>
        <taxon>Eukaryota</taxon>
        <taxon>Metazoa</taxon>
        <taxon>Ecdysozoa</taxon>
        <taxon>Arthropoda</taxon>
        <taxon>Hexapoda</taxon>
        <taxon>Insecta</taxon>
        <taxon>Pterygota</taxon>
        <taxon>Palaeoptera</taxon>
        <taxon>Odonata</taxon>
        <taxon>Epiprocta</taxon>
        <taxon>Anisoptera</taxon>
        <taxon>Libelluloidea</taxon>
        <taxon>Libellulidae</taxon>
        <taxon>Ladona</taxon>
    </lineage>
</organism>
<evidence type="ECO:0000313" key="7">
    <source>
        <dbReference type="EMBL" id="KAG8234798.1"/>
    </source>
</evidence>
<accession>A0A8K0P7C6</accession>
<dbReference type="GO" id="GO:0000932">
    <property type="term" value="C:P-body"/>
    <property type="evidence" value="ECO:0007669"/>
    <property type="project" value="TreeGrafter"/>
</dbReference>
<keyword evidence="2" id="KW-0963">Cytoplasm</keyword>
<evidence type="ECO:0000256" key="1">
    <source>
        <dbReference type="ARBA" id="ARBA00004496"/>
    </source>
</evidence>
<evidence type="ECO:0000256" key="3">
    <source>
        <dbReference type="ARBA" id="ARBA00022574"/>
    </source>
</evidence>
<dbReference type="GO" id="GO:0031087">
    <property type="term" value="P:deadenylation-independent decapping of nuclear-transcribed mRNA"/>
    <property type="evidence" value="ECO:0007669"/>
    <property type="project" value="InterPro"/>
</dbReference>
<dbReference type="InterPro" id="IPR045152">
    <property type="entry name" value="EDC4-like"/>
</dbReference>
<feature type="compositionally biased region" description="Low complexity" evidence="5">
    <location>
        <begin position="454"/>
        <end position="466"/>
    </location>
</feature>
<evidence type="ECO:0000256" key="4">
    <source>
        <dbReference type="ARBA" id="ARBA00022737"/>
    </source>
</evidence>
<evidence type="ECO:0000259" key="6">
    <source>
        <dbReference type="Pfam" id="PF21289"/>
    </source>
</evidence>
<feature type="domain" description="Enhancer of mRNA-decapping protein 4 C-terminal" evidence="6">
    <location>
        <begin position="478"/>
        <end position="595"/>
    </location>
</feature>
<dbReference type="InterPro" id="IPR049404">
    <property type="entry name" value="EDC4_C"/>
</dbReference>
<reference evidence="7" key="1">
    <citation type="submission" date="2013-04" db="EMBL/GenBank/DDBJ databases">
        <authorList>
            <person name="Qu J."/>
            <person name="Murali S.C."/>
            <person name="Bandaranaike D."/>
            <person name="Bellair M."/>
            <person name="Blankenburg K."/>
            <person name="Chao H."/>
            <person name="Dinh H."/>
            <person name="Doddapaneni H."/>
            <person name="Downs B."/>
            <person name="Dugan-Rocha S."/>
            <person name="Elkadiri S."/>
            <person name="Gnanaolivu R.D."/>
            <person name="Hernandez B."/>
            <person name="Javaid M."/>
            <person name="Jayaseelan J.C."/>
            <person name="Lee S."/>
            <person name="Li M."/>
            <person name="Ming W."/>
            <person name="Munidasa M."/>
            <person name="Muniz J."/>
            <person name="Nguyen L."/>
            <person name="Ongeri F."/>
            <person name="Osuji N."/>
            <person name="Pu L.-L."/>
            <person name="Puazo M."/>
            <person name="Qu C."/>
            <person name="Quiroz J."/>
            <person name="Raj R."/>
            <person name="Weissenberger G."/>
            <person name="Xin Y."/>
            <person name="Zou X."/>
            <person name="Han Y."/>
            <person name="Richards S."/>
            <person name="Worley K."/>
            <person name="Muzny D."/>
            <person name="Gibbs R."/>
        </authorList>
    </citation>
    <scope>NUCLEOTIDE SEQUENCE</scope>
    <source>
        <strain evidence="7">Sampled in the wild</strain>
    </source>
</reference>
<comment type="subcellular location">
    <subcellularLocation>
        <location evidence="1">Cytoplasm</location>
    </subcellularLocation>
</comment>
<reference evidence="7" key="2">
    <citation type="submission" date="2017-10" db="EMBL/GenBank/DDBJ databases">
        <title>Ladona fulva Genome sequencing and assembly.</title>
        <authorList>
            <person name="Murali S."/>
            <person name="Richards S."/>
            <person name="Bandaranaike D."/>
            <person name="Bellair M."/>
            <person name="Blankenburg K."/>
            <person name="Chao H."/>
            <person name="Dinh H."/>
            <person name="Doddapaneni H."/>
            <person name="Dugan-Rocha S."/>
            <person name="Elkadiri S."/>
            <person name="Gnanaolivu R."/>
            <person name="Hernandez B."/>
            <person name="Skinner E."/>
            <person name="Javaid M."/>
            <person name="Lee S."/>
            <person name="Li M."/>
            <person name="Ming W."/>
            <person name="Munidasa M."/>
            <person name="Muniz J."/>
            <person name="Nguyen L."/>
            <person name="Hughes D."/>
            <person name="Osuji N."/>
            <person name="Pu L.-L."/>
            <person name="Puazo M."/>
            <person name="Qu C."/>
            <person name="Quiroz J."/>
            <person name="Raj R."/>
            <person name="Weissenberger G."/>
            <person name="Xin Y."/>
            <person name="Zou X."/>
            <person name="Han Y."/>
            <person name="Worley K."/>
            <person name="Muzny D."/>
            <person name="Gibbs R."/>
        </authorList>
    </citation>
    <scope>NUCLEOTIDE SEQUENCE</scope>
    <source>
        <strain evidence="7">Sampled in the wild</strain>
    </source>
</reference>
<keyword evidence="3" id="KW-0853">WD repeat</keyword>
<evidence type="ECO:0000313" key="8">
    <source>
        <dbReference type="Proteomes" id="UP000792457"/>
    </source>
</evidence>
<keyword evidence="4" id="KW-0677">Repeat</keyword>
<feature type="region of interest" description="Disordered" evidence="5">
    <location>
        <begin position="447"/>
        <end position="466"/>
    </location>
</feature>
<dbReference type="Gene3D" id="1.10.220.100">
    <property type="entry name" value="conserved c-terminal region of ge- 1"/>
    <property type="match status" value="1"/>
</dbReference>
<dbReference type="PANTHER" id="PTHR15598">
    <property type="entry name" value="ENHANCER OF MRNA-DECAPPING PROTEIN 4"/>
    <property type="match status" value="1"/>
</dbReference>
<dbReference type="Gene3D" id="6.10.140.270">
    <property type="match status" value="1"/>
</dbReference>
<dbReference type="InterPro" id="IPR044938">
    <property type="entry name" value="EDC4_C_sf"/>
</dbReference>
<dbReference type="Pfam" id="PF21289">
    <property type="entry name" value="EDC4_C"/>
    <property type="match status" value="1"/>
</dbReference>
<protein>
    <recommendedName>
        <fullName evidence="6">Enhancer of mRNA-decapping protein 4 C-terminal domain-containing protein</fullName>
    </recommendedName>
</protein>
<comment type="caution">
    <text evidence="7">The sequence shown here is derived from an EMBL/GenBank/DDBJ whole genome shotgun (WGS) entry which is preliminary data.</text>
</comment>